<name>A0A839ESD0_9GAMM</name>
<evidence type="ECO:0000313" key="2">
    <source>
        <dbReference type="EMBL" id="MBA8886655.1"/>
    </source>
</evidence>
<feature type="chain" id="PRO_5032419507" evidence="1">
    <location>
        <begin position="21"/>
        <end position="168"/>
    </location>
</feature>
<feature type="signal peptide" evidence="1">
    <location>
        <begin position="1"/>
        <end position="20"/>
    </location>
</feature>
<dbReference type="AlphaFoldDB" id="A0A839ESD0"/>
<dbReference type="Proteomes" id="UP000550401">
    <property type="component" value="Unassembled WGS sequence"/>
</dbReference>
<keyword evidence="3" id="KW-1185">Reference proteome</keyword>
<proteinExistence type="predicted"/>
<evidence type="ECO:0000256" key="1">
    <source>
        <dbReference type="SAM" id="SignalP"/>
    </source>
</evidence>
<gene>
    <name evidence="2" type="ORF">FHW12_000846</name>
</gene>
<comment type="caution">
    <text evidence="2">The sequence shown here is derived from an EMBL/GenBank/DDBJ whole genome shotgun (WGS) entry which is preliminary data.</text>
</comment>
<keyword evidence="1" id="KW-0732">Signal</keyword>
<dbReference type="RefSeq" id="WP_182529718.1">
    <property type="nucleotide sequence ID" value="NZ_JACGXL010000001.1"/>
</dbReference>
<protein>
    <submittedName>
        <fullName evidence="2">Uncharacterized protein</fullName>
    </submittedName>
</protein>
<accession>A0A839ESD0</accession>
<sequence>MNRLPRSALPFVLLASLAHAEHPQSLGARVGDAAFESGDAEITFIATRGAFTLSASTRGASAWPPPKTRVDRLSIVCDGFVDGQPLRLDHAAFSRSTCSVVFDRGNKPMGGAPDASFHIDKASTDNRFEITAANGKVYTGTFSFVLVDDAGATLRIAEGHFEAEDRQL</sequence>
<evidence type="ECO:0000313" key="3">
    <source>
        <dbReference type="Proteomes" id="UP000550401"/>
    </source>
</evidence>
<dbReference type="EMBL" id="JACGXL010000001">
    <property type="protein sequence ID" value="MBA8886655.1"/>
    <property type="molecule type" value="Genomic_DNA"/>
</dbReference>
<organism evidence="2 3">
    <name type="scientific">Dokdonella fugitiva</name>
    <dbReference type="NCBI Taxonomy" id="328517"/>
    <lineage>
        <taxon>Bacteria</taxon>
        <taxon>Pseudomonadati</taxon>
        <taxon>Pseudomonadota</taxon>
        <taxon>Gammaproteobacteria</taxon>
        <taxon>Lysobacterales</taxon>
        <taxon>Rhodanobacteraceae</taxon>
        <taxon>Dokdonella</taxon>
    </lineage>
</organism>
<reference evidence="2 3" key="1">
    <citation type="submission" date="2020-07" db="EMBL/GenBank/DDBJ databases">
        <title>Genomic Encyclopedia of Type Strains, Phase IV (KMG-V): Genome sequencing to study the core and pangenomes of soil and plant-associated prokaryotes.</title>
        <authorList>
            <person name="Whitman W."/>
        </authorList>
    </citation>
    <scope>NUCLEOTIDE SEQUENCE [LARGE SCALE GENOMIC DNA]</scope>
    <source>
        <strain evidence="2 3">RH2WT43</strain>
    </source>
</reference>